<dbReference type="Proteomes" id="UP001180020">
    <property type="component" value="Unassembled WGS sequence"/>
</dbReference>
<dbReference type="EMBL" id="JAUJYO010000013">
    <property type="protein sequence ID" value="KAK1300070.1"/>
    <property type="molecule type" value="Genomic_DNA"/>
</dbReference>
<reference evidence="9" key="2">
    <citation type="submission" date="2023-06" db="EMBL/GenBank/DDBJ databases">
        <authorList>
            <person name="Ma L."/>
            <person name="Liu K.-W."/>
            <person name="Li Z."/>
            <person name="Hsiao Y.-Y."/>
            <person name="Qi Y."/>
            <person name="Fu T."/>
            <person name="Tang G."/>
            <person name="Zhang D."/>
            <person name="Sun W.-H."/>
            <person name="Liu D.-K."/>
            <person name="Li Y."/>
            <person name="Chen G.-Z."/>
            <person name="Liu X.-D."/>
            <person name="Liao X.-Y."/>
            <person name="Jiang Y.-T."/>
            <person name="Yu X."/>
            <person name="Hao Y."/>
            <person name="Huang J."/>
            <person name="Zhao X.-W."/>
            <person name="Ke S."/>
            <person name="Chen Y.-Y."/>
            <person name="Wu W.-L."/>
            <person name="Hsu J.-L."/>
            <person name="Lin Y.-F."/>
            <person name="Huang M.-D."/>
            <person name="Li C.-Y."/>
            <person name="Huang L."/>
            <person name="Wang Z.-W."/>
            <person name="Zhao X."/>
            <person name="Zhong W.-Y."/>
            <person name="Peng D.-H."/>
            <person name="Ahmad S."/>
            <person name="Lan S."/>
            <person name="Zhang J.-S."/>
            <person name="Tsai W.-C."/>
            <person name="Van De Peer Y."/>
            <person name="Liu Z.-J."/>
        </authorList>
    </citation>
    <scope>NUCLEOTIDE SEQUENCE</scope>
    <source>
        <strain evidence="9">CP</strain>
        <tissue evidence="9">Leaves</tissue>
    </source>
</reference>
<dbReference type="GO" id="GO:0006952">
    <property type="term" value="P:defense response"/>
    <property type="evidence" value="ECO:0007669"/>
    <property type="project" value="UniProtKB-KW"/>
</dbReference>
<keyword evidence="3" id="KW-0812">Transmembrane</keyword>
<evidence type="ECO:0000256" key="1">
    <source>
        <dbReference type="ARBA" id="ARBA00004141"/>
    </source>
</evidence>
<dbReference type="AlphaFoldDB" id="A0AAV9DFU1"/>
<evidence type="ECO:0000313" key="9">
    <source>
        <dbReference type="EMBL" id="KAK1300070.1"/>
    </source>
</evidence>
<dbReference type="Pfam" id="PF03094">
    <property type="entry name" value="Mlo"/>
    <property type="match status" value="1"/>
</dbReference>
<evidence type="ECO:0000256" key="3">
    <source>
        <dbReference type="ARBA" id="ARBA00022692"/>
    </source>
</evidence>
<sequence length="131" mass="14420">MANTLYILSVGVEHAIMPTEEPPIDCHSFDFWMGSKFKKALIAESVRESLHSWCKRVKEKSKRDSLNSHLTATRSVCSLESTIDERDETTTIDTVTSSESPSTSPRVSVSFNGDAADSANRLTFNGVSHAP</sequence>
<comment type="similarity">
    <text evidence="2">Belongs to the MLO family.</text>
</comment>
<keyword evidence="10" id="KW-1185">Reference proteome</keyword>
<accession>A0AAV9DFU1</accession>
<keyword evidence="6" id="KW-0472">Membrane</keyword>
<evidence type="ECO:0000256" key="7">
    <source>
        <dbReference type="ARBA" id="ARBA00023265"/>
    </source>
</evidence>
<dbReference type="GO" id="GO:0016020">
    <property type="term" value="C:membrane"/>
    <property type="evidence" value="ECO:0007669"/>
    <property type="project" value="UniProtKB-SubCell"/>
</dbReference>
<evidence type="ECO:0000256" key="2">
    <source>
        <dbReference type="ARBA" id="ARBA00006574"/>
    </source>
</evidence>
<feature type="region of interest" description="Disordered" evidence="8">
    <location>
        <begin position="88"/>
        <end position="114"/>
    </location>
</feature>
<protein>
    <submittedName>
        <fullName evidence="9">MLO-like protein 4</fullName>
    </submittedName>
</protein>
<proteinExistence type="inferred from homology"/>
<keyword evidence="5" id="KW-1133">Transmembrane helix</keyword>
<gene>
    <name evidence="9" type="primary">MLO4</name>
    <name evidence="9" type="ORF">QJS10_CPB13g00709</name>
</gene>
<keyword evidence="4" id="KW-0611">Plant defense</keyword>
<evidence type="ECO:0000256" key="6">
    <source>
        <dbReference type="ARBA" id="ARBA00023136"/>
    </source>
</evidence>
<keyword evidence="7" id="KW-0568">Pathogenesis-related protein</keyword>
<comment type="caution">
    <text evidence="9">The sequence shown here is derived from an EMBL/GenBank/DDBJ whole genome shotgun (WGS) entry which is preliminary data.</text>
</comment>
<organism evidence="9 10">
    <name type="scientific">Acorus calamus</name>
    <name type="common">Sweet flag</name>
    <dbReference type="NCBI Taxonomy" id="4465"/>
    <lineage>
        <taxon>Eukaryota</taxon>
        <taxon>Viridiplantae</taxon>
        <taxon>Streptophyta</taxon>
        <taxon>Embryophyta</taxon>
        <taxon>Tracheophyta</taxon>
        <taxon>Spermatophyta</taxon>
        <taxon>Magnoliopsida</taxon>
        <taxon>Liliopsida</taxon>
        <taxon>Acoraceae</taxon>
        <taxon>Acorus</taxon>
    </lineage>
</organism>
<feature type="compositionally biased region" description="Low complexity" evidence="8">
    <location>
        <begin position="91"/>
        <end position="110"/>
    </location>
</feature>
<dbReference type="InterPro" id="IPR004326">
    <property type="entry name" value="Mlo"/>
</dbReference>
<evidence type="ECO:0000256" key="8">
    <source>
        <dbReference type="SAM" id="MobiDB-lite"/>
    </source>
</evidence>
<evidence type="ECO:0000256" key="5">
    <source>
        <dbReference type="ARBA" id="ARBA00022989"/>
    </source>
</evidence>
<comment type="subcellular location">
    <subcellularLocation>
        <location evidence="1">Membrane</location>
        <topology evidence="1">Multi-pass membrane protein</topology>
    </subcellularLocation>
</comment>
<evidence type="ECO:0000256" key="4">
    <source>
        <dbReference type="ARBA" id="ARBA00022821"/>
    </source>
</evidence>
<evidence type="ECO:0000313" key="10">
    <source>
        <dbReference type="Proteomes" id="UP001180020"/>
    </source>
</evidence>
<reference evidence="9" key="1">
    <citation type="journal article" date="2023" name="Nat. Commun.">
        <title>Diploid and tetraploid genomes of Acorus and the evolution of monocots.</title>
        <authorList>
            <person name="Ma L."/>
            <person name="Liu K.W."/>
            <person name="Li Z."/>
            <person name="Hsiao Y.Y."/>
            <person name="Qi Y."/>
            <person name="Fu T."/>
            <person name="Tang G.D."/>
            <person name="Zhang D."/>
            <person name="Sun W.H."/>
            <person name="Liu D.K."/>
            <person name="Li Y."/>
            <person name="Chen G.Z."/>
            <person name="Liu X.D."/>
            <person name="Liao X.Y."/>
            <person name="Jiang Y.T."/>
            <person name="Yu X."/>
            <person name="Hao Y."/>
            <person name="Huang J."/>
            <person name="Zhao X.W."/>
            <person name="Ke S."/>
            <person name="Chen Y.Y."/>
            <person name="Wu W.L."/>
            <person name="Hsu J.L."/>
            <person name="Lin Y.F."/>
            <person name="Huang M.D."/>
            <person name="Li C.Y."/>
            <person name="Huang L."/>
            <person name="Wang Z.W."/>
            <person name="Zhao X."/>
            <person name="Zhong W.Y."/>
            <person name="Peng D.H."/>
            <person name="Ahmad S."/>
            <person name="Lan S."/>
            <person name="Zhang J.S."/>
            <person name="Tsai W.C."/>
            <person name="Van de Peer Y."/>
            <person name="Liu Z.J."/>
        </authorList>
    </citation>
    <scope>NUCLEOTIDE SEQUENCE</scope>
    <source>
        <strain evidence="9">CP</strain>
    </source>
</reference>
<name>A0AAV9DFU1_ACOCL</name>